<keyword evidence="3" id="KW-1185">Reference proteome</keyword>
<evidence type="ECO:0000256" key="1">
    <source>
        <dbReference type="SAM" id="Phobius"/>
    </source>
</evidence>
<feature type="transmembrane region" description="Helical" evidence="1">
    <location>
        <begin position="20"/>
        <end position="43"/>
    </location>
</feature>
<proteinExistence type="predicted"/>
<dbReference type="AlphaFoldDB" id="A0A402B173"/>
<accession>A0A402B173</accession>
<dbReference type="EMBL" id="BIFT01000001">
    <property type="protein sequence ID" value="GCE25088.1"/>
    <property type="molecule type" value="Genomic_DNA"/>
</dbReference>
<name>A0A402B173_9CHLR</name>
<feature type="transmembrane region" description="Helical" evidence="1">
    <location>
        <begin position="55"/>
        <end position="75"/>
    </location>
</feature>
<keyword evidence="1" id="KW-1133">Transmembrane helix</keyword>
<sequence>MAGYILLHEYYTLFSFSSPLPLPLLSGFIYLISGLLVSTWSILALRHYHRISICIASLLALSLGIALIVLGGVFFTNAIQQLPNFGQSLYQLLPL</sequence>
<evidence type="ECO:0000313" key="3">
    <source>
        <dbReference type="Proteomes" id="UP000287171"/>
    </source>
</evidence>
<keyword evidence="1" id="KW-0812">Transmembrane</keyword>
<comment type="caution">
    <text evidence="2">The sequence shown here is derived from an EMBL/GenBank/DDBJ whole genome shotgun (WGS) entry which is preliminary data.</text>
</comment>
<reference evidence="3" key="1">
    <citation type="submission" date="2018-12" db="EMBL/GenBank/DDBJ databases">
        <title>Tengunoibacter tsumagoiensis gen. nov., sp. nov., Dictyobacter kobayashii sp. nov., D. alpinus sp. nov., and D. joshuensis sp. nov. and description of Dictyobacteraceae fam. nov. within the order Ktedonobacterales isolated from Tengu-no-mugimeshi.</title>
        <authorList>
            <person name="Wang C.M."/>
            <person name="Zheng Y."/>
            <person name="Sakai Y."/>
            <person name="Toyoda A."/>
            <person name="Minakuchi Y."/>
            <person name="Abe K."/>
            <person name="Yokota A."/>
            <person name="Yabe S."/>
        </authorList>
    </citation>
    <scope>NUCLEOTIDE SEQUENCE [LARGE SCALE GENOMIC DNA]</scope>
    <source>
        <strain evidence="3">Uno16</strain>
    </source>
</reference>
<gene>
    <name evidence="2" type="ORF">KDA_05720</name>
</gene>
<organism evidence="2 3">
    <name type="scientific">Dictyobacter alpinus</name>
    <dbReference type="NCBI Taxonomy" id="2014873"/>
    <lineage>
        <taxon>Bacteria</taxon>
        <taxon>Bacillati</taxon>
        <taxon>Chloroflexota</taxon>
        <taxon>Ktedonobacteria</taxon>
        <taxon>Ktedonobacterales</taxon>
        <taxon>Dictyobacteraceae</taxon>
        <taxon>Dictyobacter</taxon>
    </lineage>
</organism>
<protein>
    <submittedName>
        <fullName evidence="2">Uncharacterized protein</fullName>
    </submittedName>
</protein>
<keyword evidence="1" id="KW-0472">Membrane</keyword>
<evidence type="ECO:0000313" key="2">
    <source>
        <dbReference type="EMBL" id="GCE25088.1"/>
    </source>
</evidence>
<dbReference type="Proteomes" id="UP000287171">
    <property type="component" value="Unassembled WGS sequence"/>
</dbReference>